<keyword evidence="2" id="KW-0812">Transmembrane</keyword>
<dbReference type="Proteomes" id="UP001341840">
    <property type="component" value="Unassembled WGS sequence"/>
</dbReference>
<dbReference type="EMBL" id="JASCZI010060532">
    <property type="protein sequence ID" value="MED6133524.1"/>
    <property type="molecule type" value="Genomic_DNA"/>
</dbReference>
<name>A0ABU6SB77_9FABA</name>
<feature type="region of interest" description="Disordered" evidence="1">
    <location>
        <begin position="253"/>
        <end position="281"/>
    </location>
</feature>
<keyword evidence="2" id="KW-0472">Membrane</keyword>
<keyword evidence="2" id="KW-1133">Transmembrane helix</keyword>
<evidence type="ECO:0000256" key="1">
    <source>
        <dbReference type="SAM" id="MobiDB-lite"/>
    </source>
</evidence>
<sequence length="508" mass="59830">MAITPDNCSSSFPVCELPYYKMVEHVIDVRSVLEDLKLSDCSIYNVPSNLRKVNREAYTPEMISVGPIHFGKPELKPMQEHKLRYFGFFWNRISNGRAMNEYKEFLGKEEQRIRQSYARKFPEIKKEQFVEMMLLDSVFIMELFLRSIICYWKLGRSTPQKHSHVTKSFKKKNSDDYIMTQSWVNRNIARDLILLENQIPFFLLDWLYNHVVVNERNEEIKNQYNCFVELAICYFAFYDIQMSSCDETKTLVERNQSDERNNNLNGSSHGSTRKPNKPINSNLPEHFTDLIRCFYLPHKEVPYRNGYPFLRTATKLQDSGITFEKVVNRRLLDITFEKKPILSSLLCFSCLPLTEVFKARFRIPQLRVDYTTECVLRNLIAFEQCHYPEKPYICNYVSLIDSLIHTKMDAELLVEKEVIVHELGSDEEVATLVNGLCRHVVTHTTCYHDVINDLNKHYQNPWNRTMAALWLVYFRDTWRASSTVVGIAVLIFAVFNFLRALNYFVYGK</sequence>
<accession>A0ABU6SB77</accession>
<dbReference type="Pfam" id="PF03140">
    <property type="entry name" value="DUF247"/>
    <property type="match status" value="1"/>
</dbReference>
<comment type="caution">
    <text evidence="3">The sequence shown here is derived from an EMBL/GenBank/DDBJ whole genome shotgun (WGS) entry which is preliminary data.</text>
</comment>
<evidence type="ECO:0000256" key="2">
    <source>
        <dbReference type="SAM" id="Phobius"/>
    </source>
</evidence>
<evidence type="ECO:0000313" key="3">
    <source>
        <dbReference type="EMBL" id="MED6133524.1"/>
    </source>
</evidence>
<dbReference type="PANTHER" id="PTHR31170:SF9">
    <property type="entry name" value="PROTEIN, PUTATIVE (DUF247)-RELATED"/>
    <property type="match status" value="1"/>
</dbReference>
<evidence type="ECO:0000313" key="4">
    <source>
        <dbReference type="Proteomes" id="UP001341840"/>
    </source>
</evidence>
<gene>
    <name evidence="3" type="ORF">PIB30_029073</name>
</gene>
<feature type="transmembrane region" description="Helical" evidence="2">
    <location>
        <begin position="484"/>
        <end position="506"/>
    </location>
</feature>
<protein>
    <submittedName>
        <fullName evidence="3">Uncharacterized protein</fullName>
    </submittedName>
</protein>
<dbReference type="InterPro" id="IPR004158">
    <property type="entry name" value="DUF247_pln"/>
</dbReference>
<proteinExistence type="predicted"/>
<reference evidence="3 4" key="1">
    <citation type="journal article" date="2023" name="Plants (Basel)">
        <title>Bridging the Gap: Combining Genomics and Transcriptomics Approaches to Understand Stylosanthes scabra, an Orphan Legume from the Brazilian Caatinga.</title>
        <authorList>
            <person name="Ferreira-Neto J.R.C."/>
            <person name="da Silva M.D."/>
            <person name="Binneck E."/>
            <person name="de Melo N.F."/>
            <person name="da Silva R.H."/>
            <person name="de Melo A.L.T.M."/>
            <person name="Pandolfi V."/>
            <person name="Bustamante F.O."/>
            <person name="Brasileiro-Vidal A.C."/>
            <person name="Benko-Iseppon A.M."/>
        </authorList>
    </citation>
    <scope>NUCLEOTIDE SEQUENCE [LARGE SCALE GENOMIC DNA]</scope>
    <source>
        <tissue evidence="3">Leaves</tissue>
    </source>
</reference>
<organism evidence="3 4">
    <name type="scientific">Stylosanthes scabra</name>
    <dbReference type="NCBI Taxonomy" id="79078"/>
    <lineage>
        <taxon>Eukaryota</taxon>
        <taxon>Viridiplantae</taxon>
        <taxon>Streptophyta</taxon>
        <taxon>Embryophyta</taxon>
        <taxon>Tracheophyta</taxon>
        <taxon>Spermatophyta</taxon>
        <taxon>Magnoliopsida</taxon>
        <taxon>eudicotyledons</taxon>
        <taxon>Gunneridae</taxon>
        <taxon>Pentapetalae</taxon>
        <taxon>rosids</taxon>
        <taxon>fabids</taxon>
        <taxon>Fabales</taxon>
        <taxon>Fabaceae</taxon>
        <taxon>Papilionoideae</taxon>
        <taxon>50 kb inversion clade</taxon>
        <taxon>dalbergioids sensu lato</taxon>
        <taxon>Dalbergieae</taxon>
        <taxon>Pterocarpus clade</taxon>
        <taxon>Stylosanthes</taxon>
    </lineage>
</organism>
<dbReference type="PANTHER" id="PTHR31170">
    <property type="entry name" value="BNAC04G53230D PROTEIN"/>
    <property type="match status" value="1"/>
</dbReference>
<keyword evidence="4" id="KW-1185">Reference proteome</keyword>